<feature type="transmembrane region" description="Helical" evidence="1">
    <location>
        <begin position="53"/>
        <end position="76"/>
    </location>
</feature>
<dbReference type="EMBL" id="JNVC02000014">
    <property type="protein sequence ID" value="KEZ48305.1"/>
    <property type="molecule type" value="Genomic_DNA"/>
</dbReference>
<gene>
    <name evidence="2" type="ORF">GS18_0217380</name>
</gene>
<dbReference type="STRING" id="246786.GS18_0217380"/>
<dbReference type="OrthoDB" id="1683109at2"/>
<accession>A0A084GLU3</accession>
<keyword evidence="1" id="KW-0472">Membrane</keyword>
<organism evidence="2 3">
    <name type="scientific">Metabacillus indicus</name>
    <name type="common">Bacillus indicus</name>
    <dbReference type="NCBI Taxonomy" id="246786"/>
    <lineage>
        <taxon>Bacteria</taxon>
        <taxon>Bacillati</taxon>
        <taxon>Bacillota</taxon>
        <taxon>Bacilli</taxon>
        <taxon>Bacillales</taxon>
        <taxon>Bacillaceae</taxon>
        <taxon>Metabacillus</taxon>
    </lineage>
</organism>
<protein>
    <submittedName>
        <fullName evidence="2">Membrane protein</fullName>
    </submittedName>
</protein>
<name>A0A084GLU3_METID</name>
<keyword evidence="1" id="KW-0812">Transmembrane</keyword>
<keyword evidence="1" id="KW-1133">Transmembrane helix</keyword>
<evidence type="ECO:0000313" key="2">
    <source>
        <dbReference type="EMBL" id="KEZ48305.1"/>
    </source>
</evidence>
<evidence type="ECO:0000313" key="3">
    <source>
        <dbReference type="Proteomes" id="UP000028549"/>
    </source>
</evidence>
<dbReference type="Proteomes" id="UP000028549">
    <property type="component" value="Unassembled WGS sequence"/>
</dbReference>
<reference evidence="2 3" key="1">
    <citation type="journal article" date="2005" name="Int. J. Syst. Evol. Microbiol.">
        <title>Bacillus cibi sp. nov., isolated from jeotgal, a traditional Korean fermented seafood.</title>
        <authorList>
            <person name="Yoon J.H."/>
            <person name="Lee C.H."/>
            <person name="Oh T.K."/>
        </authorList>
    </citation>
    <scope>NUCLEOTIDE SEQUENCE [LARGE SCALE GENOMIC DNA]</scope>
    <source>
        <strain evidence="2 3">DSM 16189</strain>
    </source>
</reference>
<dbReference type="AlphaFoldDB" id="A0A084GLU3"/>
<evidence type="ECO:0000256" key="1">
    <source>
        <dbReference type="SAM" id="Phobius"/>
    </source>
</evidence>
<keyword evidence="3" id="KW-1185">Reference proteome</keyword>
<proteinExistence type="predicted"/>
<dbReference type="RefSeq" id="WP_029566157.1">
    <property type="nucleotide sequence ID" value="NZ_CANLZQ010000007.1"/>
</dbReference>
<feature type="transmembrane region" description="Helical" evidence="1">
    <location>
        <begin position="82"/>
        <end position="104"/>
    </location>
</feature>
<sequence length="154" mass="16976">MQVFAAFDHCTYLELAISKIEQEGIHKDRILAVPLKSNDDSVKLMDSIHHSDGISLFDTGAALATAFAVIGVSIGFKLEWGPVYWGLIGAGSGLLLGFAINLFYYTVIKKRKLKIGGSAKKTEVVLVIECREEVFSRVEKILKEHYALGIGYIK</sequence>
<comment type="caution">
    <text evidence="2">The sequence shown here is derived from an EMBL/GenBank/DDBJ whole genome shotgun (WGS) entry which is preliminary data.</text>
</comment>